<evidence type="ECO:0000313" key="2">
    <source>
        <dbReference type="EMBL" id="CAK9260689.1"/>
    </source>
</evidence>
<protein>
    <submittedName>
        <fullName evidence="2">Uncharacterized protein</fullName>
    </submittedName>
</protein>
<dbReference type="EMBL" id="OZ020108">
    <property type="protein sequence ID" value="CAK9260689.1"/>
    <property type="molecule type" value="Genomic_DNA"/>
</dbReference>
<accession>A0ABP0W1Q0</accession>
<evidence type="ECO:0000256" key="1">
    <source>
        <dbReference type="SAM" id="MobiDB-lite"/>
    </source>
</evidence>
<evidence type="ECO:0000313" key="3">
    <source>
        <dbReference type="Proteomes" id="UP001497444"/>
    </source>
</evidence>
<name>A0ABP0W1Q0_9BRYO</name>
<feature type="region of interest" description="Disordered" evidence="1">
    <location>
        <begin position="62"/>
        <end position="96"/>
    </location>
</feature>
<organism evidence="2 3">
    <name type="scientific">Sphagnum jensenii</name>
    <dbReference type="NCBI Taxonomy" id="128206"/>
    <lineage>
        <taxon>Eukaryota</taxon>
        <taxon>Viridiplantae</taxon>
        <taxon>Streptophyta</taxon>
        <taxon>Embryophyta</taxon>
        <taxon>Bryophyta</taxon>
        <taxon>Sphagnophytina</taxon>
        <taxon>Sphagnopsida</taxon>
        <taxon>Sphagnales</taxon>
        <taxon>Sphagnaceae</taxon>
        <taxon>Sphagnum</taxon>
    </lineage>
</organism>
<keyword evidence="3" id="KW-1185">Reference proteome</keyword>
<dbReference type="Proteomes" id="UP001497444">
    <property type="component" value="Chromosome 13"/>
</dbReference>
<gene>
    <name evidence="2" type="ORF">CSSPJE1EN1_LOCUS6167</name>
</gene>
<sequence>MGSMADKGAGSAVEAMTVSVTDKTTPAAWHGIIEIHTRGDSNKTDSRESLSPYRGRAGLTKLPFTRLATRPLTASGVGATSDGSGRQGDDQAPVTV</sequence>
<proteinExistence type="predicted"/>
<reference evidence="2" key="1">
    <citation type="submission" date="2024-02" db="EMBL/GenBank/DDBJ databases">
        <authorList>
            <consortium name="ELIXIR-Norway"/>
            <consortium name="Elixir Norway"/>
        </authorList>
    </citation>
    <scope>NUCLEOTIDE SEQUENCE</scope>
</reference>